<dbReference type="PANTHER" id="PTHR43031">
    <property type="entry name" value="FAD-DEPENDENT OXIDOREDUCTASE"/>
    <property type="match status" value="1"/>
</dbReference>
<proteinExistence type="predicted"/>
<dbReference type="RefSeq" id="WP_108911223.1">
    <property type="nucleotide sequence ID" value="NZ_CP021886.1"/>
</dbReference>
<dbReference type="Pfam" id="PF00581">
    <property type="entry name" value="Rhodanese"/>
    <property type="match status" value="1"/>
</dbReference>
<dbReference type="CDD" id="cd00158">
    <property type="entry name" value="RHOD"/>
    <property type="match status" value="1"/>
</dbReference>
<feature type="domain" description="Rhodanese" evidence="1">
    <location>
        <begin position="25"/>
        <end position="98"/>
    </location>
</feature>
<dbReference type="PANTHER" id="PTHR43031:SF1">
    <property type="entry name" value="PYRIDINE NUCLEOTIDE-DISULPHIDE OXIDOREDUCTASE"/>
    <property type="match status" value="1"/>
</dbReference>
<accession>A0A2U8FE10</accession>
<gene>
    <name evidence="2" type="ORF">CDV25_06245</name>
</gene>
<dbReference type="PROSITE" id="PS50206">
    <property type="entry name" value="RHODANESE_3"/>
    <property type="match status" value="1"/>
</dbReference>
<dbReference type="InterPro" id="IPR050229">
    <property type="entry name" value="GlpE_sulfurtransferase"/>
</dbReference>
<evidence type="ECO:0000259" key="1">
    <source>
        <dbReference type="PROSITE" id="PS50206"/>
    </source>
</evidence>
<dbReference type="SUPFAM" id="SSF52821">
    <property type="entry name" value="Rhodanese/Cell cycle control phosphatase"/>
    <property type="match status" value="1"/>
</dbReference>
<evidence type="ECO:0000313" key="2">
    <source>
        <dbReference type="EMBL" id="AWI34403.1"/>
    </source>
</evidence>
<sequence length="103" mass="11882">MEYYGRKHKSLAKAIFKEDLEDILKSDEWVCIDIRMPDDFKKGHLKGAKNITTKEGLEAILQEHKKVLLNCYSGHTVSLLGSDLVREGYSEIYFLDEEITDCL</sequence>
<dbReference type="EMBL" id="CP021886">
    <property type="protein sequence ID" value="AWI34403.1"/>
    <property type="molecule type" value="Genomic_DNA"/>
</dbReference>
<organism evidence="2 3">
    <name type="scientific">Helicobacter apodemus</name>
    <dbReference type="NCBI Taxonomy" id="135569"/>
    <lineage>
        <taxon>Bacteria</taxon>
        <taxon>Pseudomonadati</taxon>
        <taxon>Campylobacterota</taxon>
        <taxon>Epsilonproteobacteria</taxon>
        <taxon>Campylobacterales</taxon>
        <taxon>Helicobacteraceae</taxon>
        <taxon>Helicobacter</taxon>
    </lineage>
</organism>
<dbReference type="Proteomes" id="UP000244890">
    <property type="component" value="Chromosome"/>
</dbReference>
<dbReference type="InterPro" id="IPR036873">
    <property type="entry name" value="Rhodanese-like_dom_sf"/>
</dbReference>
<dbReference type="InterPro" id="IPR001763">
    <property type="entry name" value="Rhodanese-like_dom"/>
</dbReference>
<dbReference type="OrthoDB" id="5422549at2"/>
<protein>
    <recommendedName>
        <fullName evidence="1">Rhodanese domain-containing protein</fullName>
    </recommendedName>
</protein>
<dbReference type="KEGG" id="had:CDV25_06245"/>
<evidence type="ECO:0000313" key="3">
    <source>
        <dbReference type="Proteomes" id="UP000244890"/>
    </source>
</evidence>
<dbReference type="AlphaFoldDB" id="A0A2U8FE10"/>
<dbReference type="Gene3D" id="3.40.250.10">
    <property type="entry name" value="Rhodanese-like domain"/>
    <property type="match status" value="1"/>
</dbReference>
<name>A0A2U8FE10_9HELI</name>
<reference evidence="2 3" key="1">
    <citation type="submission" date="2017-06" db="EMBL/GenBank/DDBJ databases">
        <title>Complete genome of Helicobacter apodemus.</title>
        <authorList>
            <person name="Cho S."/>
        </authorList>
    </citation>
    <scope>NUCLEOTIDE SEQUENCE [LARGE SCALE GENOMIC DNA]</scope>
    <source>
        <strain evidence="3">SNUVETPUB-15-01</strain>
    </source>
</reference>